<dbReference type="SUPFAM" id="SSF110921">
    <property type="entry name" value="2-isopropylmalate synthase LeuA, allosteric (dimerisation) domain"/>
    <property type="match status" value="1"/>
</dbReference>
<dbReference type="Pfam" id="PF22617">
    <property type="entry name" value="HCS_D2"/>
    <property type="match status" value="1"/>
</dbReference>
<dbReference type="NCBIfam" id="NF002086">
    <property type="entry name" value="PRK00915.1-3"/>
    <property type="match status" value="1"/>
</dbReference>
<name>A0ABR9XRY5_9CHLB</name>
<dbReference type="PANTHER" id="PTHR10277:SF9">
    <property type="entry name" value="2-ISOPROPYLMALATE SYNTHASE 1, CHLOROPLASTIC-RELATED"/>
    <property type="match status" value="1"/>
</dbReference>
<dbReference type="SMART" id="SM00917">
    <property type="entry name" value="LeuA_dimer"/>
    <property type="match status" value="1"/>
</dbReference>
<dbReference type="InterPro" id="IPR002034">
    <property type="entry name" value="AIPM/Hcit_synth_CS"/>
</dbReference>
<feature type="domain" description="Pyruvate carboxyltransferase" evidence="12">
    <location>
        <begin position="7"/>
        <end position="277"/>
    </location>
</feature>
<evidence type="ECO:0000313" key="13">
    <source>
        <dbReference type="EMBL" id="MBF0636689.1"/>
    </source>
</evidence>
<evidence type="ECO:0000256" key="4">
    <source>
        <dbReference type="ARBA" id="ARBA00018198"/>
    </source>
</evidence>
<dbReference type="Proteomes" id="UP000619838">
    <property type="component" value="Unassembled WGS sequence"/>
</dbReference>
<reference evidence="13 14" key="1">
    <citation type="journal article" date="2020" name="Microorganisms">
        <title>Simultaneous Genome Sequencing of Prosthecochloris ethylica and Desulfuromonas acetoxidans within a Syntrophic Mixture Reveals Unique Pili and Protein Interactions.</title>
        <authorList>
            <person name="Kyndt J.A."/>
            <person name="Van Beeumen J.J."/>
            <person name="Meyer T.E."/>
        </authorList>
    </citation>
    <scope>NUCLEOTIDE SEQUENCE [LARGE SCALE GENOMIC DNA]</scope>
    <source>
        <strain evidence="13 14">N3</strain>
    </source>
</reference>
<dbReference type="InterPro" id="IPR036230">
    <property type="entry name" value="LeuA_allosteric_dom_sf"/>
</dbReference>
<feature type="binding site" evidence="11">
    <location>
        <position position="214"/>
    </location>
    <ligand>
        <name>Mn(2+)</name>
        <dbReference type="ChEBI" id="CHEBI:29035"/>
    </ligand>
</feature>
<dbReference type="InterPro" id="IPR005671">
    <property type="entry name" value="LeuA_bact_synth"/>
</dbReference>
<evidence type="ECO:0000256" key="8">
    <source>
        <dbReference type="ARBA" id="ARBA00022723"/>
    </source>
</evidence>
<evidence type="ECO:0000256" key="10">
    <source>
        <dbReference type="ARBA" id="ARBA00023304"/>
    </source>
</evidence>
<comment type="similarity">
    <text evidence="2 11">Belongs to the alpha-IPM synthase/homocitrate synthase family. LeuA type 1 subfamily.</text>
</comment>
<evidence type="ECO:0000313" key="14">
    <source>
        <dbReference type="Proteomes" id="UP000619838"/>
    </source>
</evidence>
<dbReference type="Gene3D" id="1.10.238.260">
    <property type="match status" value="1"/>
</dbReference>
<evidence type="ECO:0000256" key="2">
    <source>
        <dbReference type="ARBA" id="ARBA00009396"/>
    </source>
</evidence>
<feature type="region of interest" description="Regulatory domain" evidence="11">
    <location>
        <begin position="401"/>
        <end position="524"/>
    </location>
</feature>
<keyword evidence="5 11" id="KW-0432">Leucine biosynthesis</keyword>
<comment type="function">
    <text evidence="11">Catalyzes the condensation of the acetyl group of acetyl-CoA with 3-methyl-2-oxobutanoate (2-ketoisovalerate) to form 3-carboxy-3-hydroxy-4-methylpentanoate (2-isopropylmalate).</text>
</comment>
<evidence type="ECO:0000256" key="3">
    <source>
        <dbReference type="ARBA" id="ARBA00012973"/>
    </source>
</evidence>
<proteinExistence type="inferred from homology"/>
<feature type="binding site" evidence="11">
    <location>
        <position position="212"/>
    </location>
    <ligand>
        <name>Mn(2+)</name>
        <dbReference type="ChEBI" id="CHEBI:29035"/>
    </ligand>
</feature>
<evidence type="ECO:0000259" key="12">
    <source>
        <dbReference type="PROSITE" id="PS50991"/>
    </source>
</evidence>
<keyword evidence="10 11" id="KW-0100">Branched-chain amino acid biosynthesis</keyword>
<comment type="caution">
    <text evidence="13">The sequence shown here is derived from an EMBL/GenBank/DDBJ whole genome shotgun (WGS) entry which is preliminary data.</text>
</comment>
<keyword evidence="9 11" id="KW-0464">Manganese</keyword>
<dbReference type="PROSITE" id="PS00815">
    <property type="entry name" value="AIPM_HOMOCIT_SYNTH_1"/>
    <property type="match status" value="1"/>
</dbReference>
<dbReference type="SUPFAM" id="SSF51569">
    <property type="entry name" value="Aldolase"/>
    <property type="match status" value="1"/>
</dbReference>
<comment type="subunit">
    <text evidence="11">Homodimer.</text>
</comment>
<dbReference type="InterPro" id="IPR013709">
    <property type="entry name" value="2-isopropylmalate_synth_dimer"/>
</dbReference>
<dbReference type="RefSeq" id="WP_114608643.1">
    <property type="nucleotide sequence ID" value="NZ_JABVZQ010000008.1"/>
</dbReference>
<dbReference type="InterPro" id="IPR013785">
    <property type="entry name" value="Aldolase_TIM"/>
</dbReference>
<dbReference type="InterPro" id="IPR050073">
    <property type="entry name" value="2-IPM_HCS-like"/>
</dbReference>
<keyword evidence="6 11" id="KW-0028">Amino-acid biosynthesis</keyword>
<sequence length="524" mass="57490">MSTKEQVLIFDTTLRDGEQSPGASLSVQEKIEIARQLEKLNVDIIEAGFPASSPLQFEAVQRISEESGRTVAALSRAIERDIDEAWKALRSARRPRIHTFISTSDIHILGKFGHERYGRTLAEKRQTILDMAVRAVAYARTLCDDIEFSAEDAGRTDPAYLAEITEAVISAGAATVNIPDTTGYTWPSEFGKKIAGLRERVTNIDDAVISVHCHNDLGLAVANTISAIEHGARQAECSMNGIGERAGNASLEEIVMALKVRSDLHDYTTGITTRELYNTSRMVSSLTGIIVQPNKAIVGDNAFSHESGIHQDGMLKNRQTYEVMTPESVGVPQTHIVLGRHSGKHGLQARLDTLGYRVAGEELETVYQRFVDVADKKKEVYDDDLRVLMGDELSKPVEPIELDYLHINSGTASIPTATVRIRIKDRTFEESSTGDGPVDACFRAIERALGLEQLLNTYSVRSTTSGRQALGEATVRLKDGDKFFTGRGVSTDIIEASARAYLQALSLRENAAHHDHNTTIDNGI</sequence>
<evidence type="ECO:0000256" key="5">
    <source>
        <dbReference type="ARBA" id="ARBA00022430"/>
    </source>
</evidence>
<evidence type="ECO:0000256" key="6">
    <source>
        <dbReference type="ARBA" id="ARBA00022605"/>
    </source>
</evidence>
<evidence type="ECO:0000256" key="9">
    <source>
        <dbReference type="ARBA" id="ARBA00023211"/>
    </source>
</evidence>
<comment type="cofactor">
    <cofactor evidence="11">
        <name>Mn(2+)</name>
        <dbReference type="ChEBI" id="CHEBI:29035"/>
    </cofactor>
</comment>
<dbReference type="Gene3D" id="3.20.20.70">
    <property type="entry name" value="Aldolase class I"/>
    <property type="match status" value="1"/>
</dbReference>
<feature type="binding site" evidence="11">
    <location>
        <position position="248"/>
    </location>
    <ligand>
        <name>Mn(2+)</name>
        <dbReference type="ChEBI" id="CHEBI:29035"/>
    </ligand>
</feature>
<dbReference type="PROSITE" id="PS50991">
    <property type="entry name" value="PYR_CT"/>
    <property type="match status" value="1"/>
</dbReference>
<dbReference type="InterPro" id="IPR054691">
    <property type="entry name" value="LeuA/HCS_post-cat"/>
</dbReference>
<dbReference type="CDD" id="cd07940">
    <property type="entry name" value="DRE_TIM_IPMS"/>
    <property type="match status" value="1"/>
</dbReference>
<dbReference type="EMBL" id="JADGII010000007">
    <property type="protein sequence ID" value="MBF0636689.1"/>
    <property type="molecule type" value="Genomic_DNA"/>
</dbReference>
<evidence type="ECO:0000256" key="1">
    <source>
        <dbReference type="ARBA" id="ARBA00004689"/>
    </source>
</evidence>
<evidence type="ECO:0000256" key="7">
    <source>
        <dbReference type="ARBA" id="ARBA00022679"/>
    </source>
</evidence>
<keyword evidence="7 11" id="KW-0808">Transferase</keyword>
<keyword evidence="8 11" id="KW-0479">Metal-binding</keyword>
<dbReference type="GO" id="GO:0003852">
    <property type="term" value="F:2-isopropylmalate synthase activity"/>
    <property type="evidence" value="ECO:0007669"/>
    <property type="project" value="UniProtKB-EC"/>
</dbReference>
<evidence type="ECO:0000256" key="11">
    <source>
        <dbReference type="HAMAP-Rule" id="MF_01025"/>
    </source>
</evidence>
<protein>
    <recommendedName>
        <fullName evidence="4 11">2-isopropylmalate synthase</fullName>
        <ecNumber evidence="3 11">2.3.3.13</ecNumber>
    </recommendedName>
    <alternativeName>
        <fullName evidence="11">Alpha-IPM synthase</fullName>
    </alternativeName>
    <alternativeName>
        <fullName evidence="11">Alpha-isopropylmalate synthase</fullName>
    </alternativeName>
</protein>
<organism evidence="13 14">
    <name type="scientific">Prosthecochloris ethylica</name>
    <dbReference type="NCBI Taxonomy" id="2743976"/>
    <lineage>
        <taxon>Bacteria</taxon>
        <taxon>Pseudomonadati</taxon>
        <taxon>Chlorobiota</taxon>
        <taxon>Chlorobiia</taxon>
        <taxon>Chlorobiales</taxon>
        <taxon>Chlorobiaceae</taxon>
        <taxon>Prosthecochloris</taxon>
    </lineage>
</organism>
<dbReference type="HAMAP" id="MF_01025">
    <property type="entry name" value="LeuA_type1"/>
    <property type="match status" value="1"/>
</dbReference>
<keyword evidence="14" id="KW-1185">Reference proteome</keyword>
<feature type="binding site" evidence="11">
    <location>
        <position position="16"/>
    </location>
    <ligand>
        <name>Mn(2+)</name>
        <dbReference type="ChEBI" id="CHEBI:29035"/>
    </ligand>
</feature>
<accession>A0ABR9XRY5</accession>
<dbReference type="Pfam" id="PF08502">
    <property type="entry name" value="LeuA_dimer"/>
    <property type="match status" value="1"/>
</dbReference>
<dbReference type="InterPro" id="IPR000891">
    <property type="entry name" value="PYR_CT"/>
</dbReference>
<dbReference type="EC" id="2.3.3.13" evidence="3 11"/>
<dbReference type="Pfam" id="PF00682">
    <property type="entry name" value="HMGL-like"/>
    <property type="match status" value="1"/>
</dbReference>
<comment type="pathway">
    <text evidence="1 11">Amino-acid biosynthesis; L-leucine biosynthesis; L-leucine from 3-methyl-2-oxobutanoate: step 1/4.</text>
</comment>
<keyword evidence="13" id="KW-0012">Acyltransferase</keyword>
<dbReference type="PROSITE" id="PS00816">
    <property type="entry name" value="AIPM_HOMOCIT_SYNTH_2"/>
    <property type="match status" value="1"/>
</dbReference>
<comment type="catalytic activity">
    <reaction evidence="11">
        <text>3-methyl-2-oxobutanoate + acetyl-CoA + H2O = (2S)-2-isopropylmalate + CoA + H(+)</text>
        <dbReference type="Rhea" id="RHEA:21524"/>
        <dbReference type="ChEBI" id="CHEBI:1178"/>
        <dbReference type="ChEBI" id="CHEBI:11851"/>
        <dbReference type="ChEBI" id="CHEBI:15377"/>
        <dbReference type="ChEBI" id="CHEBI:15378"/>
        <dbReference type="ChEBI" id="CHEBI:57287"/>
        <dbReference type="ChEBI" id="CHEBI:57288"/>
        <dbReference type="EC" id="2.3.3.13"/>
    </reaction>
</comment>
<dbReference type="NCBIfam" id="TIGR00973">
    <property type="entry name" value="leuA_bact"/>
    <property type="match status" value="1"/>
</dbReference>
<gene>
    <name evidence="11" type="primary">leuA</name>
    <name evidence="13" type="ORF">INT08_05795</name>
</gene>
<keyword evidence="11" id="KW-0963">Cytoplasm</keyword>
<dbReference type="PANTHER" id="PTHR10277">
    <property type="entry name" value="HOMOCITRATE SYNTHASE-RELATED"/>
    <property type="match status" value="1"/>
</dbReference>
<dbReference type="Gene3D" id="3.30.160.270">
    <property type="match status" value="1"/>
</dbReference>